<accession>A0A0B7JHH4</accession>
<accession>A0A2T3KFC5</accession>
<dbReference type="RefSeq" id="WP_036790183.1">
    <property type="nucleotide sequence ID" value="NZ_JAUZMX010000002.1"/>
</dbReference>
<protein>
    <submittedName>
        <fullName evidence="3">Uncharacterized protein</fullName>
    </submittedName>
</protein>
<feature type="chain" id="PRO_5043724779" evidence="2">
    <location>
        <begin position="24"/>
        <end position="111"/>
    </location>
</feature>
<feature type="region of interest" description="Disordered" evidence="1">
    <location>
        <begin position="53"/>
        <end position="72"/>
    </location>
</feature>
<name>A0A0B7JHH4_9GAMM</name>
<sequence length="111" mass="11816">MKKSTKSALAVLGAIVICSLAFTIIKSDQTTGNNTTIEHTQKNTIVELPAASLPKNINPDSTPTIQVKDQPYKCSDFDPKTGGLKGWTADMGVGPAIPEQLLPKDCPALQH</sequence>
<dbReference type="Proteomes" id="UP000241426">
    <property type="component" value="Unassembled WGS sequence"/>
</dbReference>
<feature type="compositionally biased region" description="Polar residues" evidence="1">
    <location>
        <begin position="58"/>
        <end position="67"/>
    </location>
</feature>
<evidence type="ECO:0000313" key="3">
    <source>
        <dbReference type="EMBL" id="PSU96550.1"/>
    </source>
</evidence>
<dbReference type="GeneID" id="29945733"/>
<comment type="caution">
    <text evidence="3">The sequence shown here is derived from an EMBL/GenBank/DDBJ whole genome shotgun (WGS) entry which is preliminary data.</text>
</comment>
<evidence type="ECO:0000256" key="2">
    <source>
        <dbReference type="SAM" id="SignalP"/>
    </source>
</evidence>
<gene>
    <name evidence="3" type="ORF">C9J27_16550</name>
</gene>
<evidence type="ECO:0000256" key="1">
    <source>
        <dbReference type="SAM" id="MobiDB-lite"/>
    </source>
</evidence>
<reference evidence="3 4" key="1">
    <citation type="submission" date="2018-01" db="EMBL/GenBank/DDBJ databases">
        <title>Whole genome sequencing of Histamine producing bacteria.</title>
        <authorList>
            <person name="Butler K."/>
        </authorList>
    </citation>
    <scope>NUCLEOTIDE SEQUENCE [LARGE SCALE GENOMIC DNA]</scope>
    <source>
        <strain evidence="3 4">FS-7.2</strain>
    </source>
</reference>
<evidence type="ECO:0000313" key="4">
    <source>
        <dbReference type="Proteomes" id="UP000241426"/>
    </source>
</evidence>
<organism evidence="3 4">
    <name type="scientific">Photobacterium kishitanii</name>
    <dbReference type="NCBI Taxonomy" id="318456"/>
    <lineage>
        <taxon>Bacteria</taxon>
        <taxon>Pseudomonadati</taxon>
        <taxon>Pseudomonadota</taxon>
        <taxon>Gammaproteobacteria</taxon>
        <taxon>Vibrionales</taxon>
        <taxon>Vibrionaceae</taxon>
        <taxon>Photobacterium</taxon>
    </lineage>
</organism>
<feature type="signal peptide" evidence="2">
    <location>
        <begin position="1"/>
        <end position="23"/>
    </location>
</feature>
<proteinExistence type="predicted"/>
<keyword evidence="2" id="KW-0732">Signal</keyword>
<dbReference type="AlphaFoldDB" id="A0A0B7JHH4"/>
<dbReference type="EMBL" id="PYNF01000015">
    <property type="protein sequence ID" value="PSU96550.1"/>
    <property type="molecule type" value="Genomic_DNA"/>
</dbReference>